<feature type="region of interest" description="Disordered" evidence="4">
    <location>
        <begin position="317"/>
        <end position="412"/>
    </location>
</feature>
<feature type="compositionally biased region" description="Basic and acidic residues" evidence="4">
    <location>
        <begin position="122"/>
        <end position="134"/>
    </location>
</feature>
<feature type="region of interest" description="Disordered" evidence="4">
    <location>
        <begin position="21"/>
        <end position="304"/>
    </location>
</feature>
<keyword evidence="2" id="KW-0597">Phosphoprotein</keyword>
<evidence type="ECO:0000256" key="2">
    <source>
        <dbReference type="ARBA" id="ARBA00022553"/>
    </source>
</evidence>
<feature type="compositionally biased region" description="Basic and acidic residues" evidence="4">
    <location>
        <begin position="390"/>
        <end position="401"/>
    </location>
</feature>
<feature type="region of interest" description="Disordered" evidence="4">
    <location>
        <begin position="561"/>
        <end position="706"/>
    </location>
</feature>
<dbReference type="GO" id="GO:0033314">
    <property type="term" value="P:mitotic DNA replication checkpoint signaling"/>
    <property type="evidence" value="ECO:0007669"/>
    <property type="project" value="TreeGrafter"/>
</dbReference>
<dbReference type="InterPro" id="IPR024146">
    <property type="entry name" value="Claspin"/>
</dbReference>
<name>A0A6G1JHU1_9PLEO</name>
<protein>
    <recommendedName>
        <fullName evidence="5">DNA replication checkpoint mediator MRC1 domain-containing protein</fullName>
    </recommendedName>
</protein>
<reference evidence="6" key="1">
    <citation type="journal article" date="2020" name="Stud. Mycol.">
        <title>101 Dothideomycetes genomes: a test case for predicting lifestyles and emergence of pathogens.</title>
        <authorList>
            <person name="Haridas S."/>
            <person name="Albert R."/>
            <person name="Binder M."/>
            <person name="Bloem J."/>
            <person name="Labutti K."/>
            <person name="Salamov A."/>
            <person name="Andreopoulos B."/>
            <person name="Baker S."/>
            <person name="Barry K."/>
            <person name="Bills G."/>
            <person name="Bluhm B."/>
            <person name="Cannon C."/>
            <person name="Castanera R."/>
            <person name="Culley D."/>
            <person name="Daum C."/>
            <person name="Ezra D."/>
            <person name="Gonzalez J."/>
            <person name="Henrissat B."/>
            <person name="Kuo A."/>
            <person name="Liang C."/>
            <person name="Lipzen A."/>
            <person name="Lutzoni F."/>
            <person name="Magnuson J."/>
            <person name="Mondo S."/>
            <person name="Nolan M."/>
            <person name="Ohm R."/>
            <person name="Pangilinan J."/>
            <person name="Park H.-J."/>
            <person name="Ramirez L."/>
            <person name="Alfaro M."/>
            <person name="Sun H."/>
            <person name="Tritt A."/>
            <person name="Yoshinaga Y."/>
            <person name="Zwiers L.-H."/>
            <person name="Turgeon B."/>
            <person name="Goodwin S."/>
            <person name="Spatafora J."/>
            <person name="Crous P."/>
            <person name="Grigoriev I."/>
        </authorList>
    </citation>
    <scope>NUCLEOTIDE SEQUENCE</scope>
    <source>
        <strain evidence="6">CBS 122367</strain>
    </source>
</reference>
<keyword evidence="7" id="KW-1185">Reference proteome</keyword>
<evidence type="ECO:0000259" key="5">
    <source>
        <dbReference type="Pfam" id="PF09444"/>
    </source>
</evidence>
<feature type="compositionally biased region" description="Acidic residues" evidence="4">
    <location>
        <begin position="594"/>
        <end position="632"/>
    </location>
</feature>
<proteinExistence type="predicted"/>
<feature type="compositionally biased region" description="Basic residues" evidence="4">
    <location>
        <begin position="1310"/>
        <end position="1323"/>
    </location>
</feature>
<feature type="compositionally biased region" description="Polar residues" evidence="4">
    <location>
        <begin position="21"/>
        <end position="31"/>
    </location>
</feature>
<dbReference type="PANTHER" id="PTHR14396">
    <property type="entry name" value="CLASPIN"/>
    <property type="match status" value="1"/>
</dbReference>
<dbReference type="Pfam" id="PF09444">
    <property type="entry name" value="MRC1"/>
    <property type="match status" value="1"/>
</dbReference>
<feature type="region of interest" description="Disordered" evidence="4">
    <location>
        <begin position="1261"/>
        <end position="1334"/>
    </location>
</feature>
<feature type="compositionally biased region" description="Basic and acidic residues" evidence="4">
    <location>
        <begin position="1291"/>
        <end position="1309"/>
    </location>
</feature>
<dbReference type="OrthoDB" id="2130597at2759"/>
<feature type="compositionally biased region" description="Basic residues" evidence="4">
    <location>
        <begin position="677"/>
        <end position="686"/>
    </location>
</feature>
<feature type="compositionally biased region" description="Low complexity" evidence="4">
    <location>
        <begin position="165"/>
        <end position="175"/>
    </location>
</feature>
<feature type="region of interest" description="Disordered" evidence="4">
    <location>
        <begin position="925"/>
        <end position="969"/>
    </location>
</feature>
<feature type="compositionally biased region" description="Acidic residues" evidence="4">
    <location>
        <begin position="93"/>
        <end position="104"/>
    </location>
</feature>
<feature type="compositionally biased region" description="Polar residues" evidence="4">
    <location>
        <begin position="332"/>
        <end position="352"/>
    </location>
</feature>
<dbReference type="PANTHER" id="PTHR14396:SF10">
    <property type="entry name" value="CLASPIN"/>
    <property type="match status" value="1"/>
</dbReference>
<feature type="compositionally biased region" description="Basic and acidic residues" evidence="4">
    <location>
        <begin position="277"/>
        <end position="291"/>
    </location>
</feature>
<evidence type="ECO:0000313" key="6">
    <source>
        <dbReference type="EMBL" id="KAF2690114.1"/>
    </source>
</evidence>
<feature type="compositionally biased region" description="Low complexity" evidence="4">
    <location>
        <begin position="374"/>
        <end position="386"/>
    </location>
</feature>
<feature type="compositionally biased region" description="Basic and acidic residues" evidence="4">
    <location>
        <begin position="213"/>
        <end position="263"/>
    </location>
</feature>
<feature type="compositionally biased region" description="Basic and acidic residues" evidence="4">
    <location>
        <begin position="925"/>
        <end position="940"/>
    </location>
</feature>
<feature type="region of interest" description="Disordered" evidence="4">
    <location>
        <begin position="1022"/>
        <end position="1047"/>
    </location>
</feature>
<feature type="region of interest" description="Disordered" evidence="4">
    <location>
        <begin position="1085"/>
        <end position="1149"/>
    </location>
</feature>
<feature type="region of interest" description="Disordered" evidence="4">
    <location>
        <begin position="501"/>
        <end position="538"/>
    </location>
</feature>
<feature type="compositionally biased region" description="Polar residues" evidence="4">
    <location>
        <begin position="1261"/>
        <end position="1274"/>
    </location>
</feature>
<dbReference type="Proteomes" id="UP000799291">
    <property type="component" value="Unassembled WGS sequence"/>
</dbReference>
<feature type="compositionally biased region" description="Acidic residues" evidence="4">
    <location>
        <begin position="941"/>
        <end position="951"/>
    </location>
</feature>
<dbReference type="EMBL" id="MU005571">
    <property type="protein sequence ID" value="KAF2690114.1"/>
    <property type="molecule type" value="Genomic_DNA"/>
</dbReference>
<feature type="compositionally biased region" description="Acidic residues" evidence="4">
    <location>
        <begin position="958"/>
        <end position="968"/>
    </location>
</feature>
<gene>
    <name evidence="6" type="ORF">K458DRAFT_399493</name>
</gene>
<feature type="compositionally biased region" description="Polar residues" evidence="4">
    <location>
        <begin position="188"/>
        <end position="212"/>
    </location>
</feature>
<evidence type="ECO:0000256" key="4">
    <source>
        <dbReference type="SAM" id="MobiDB-lite"/>
    </source>
</evidence>
<feature type="compositionally biased region" description="Acidic residues" evidence="4">
    <location>
        <begin position="62"/>
        <end position="71"/>
    </location>
</feature>
<dbReference type="GO" id="GO:0007095">
    <property type="term" value="P:mitotic G2 DNA damage checkpoint signaling"/>
    <property type="evidence" value="ECO:0007669"/>
    <property type="project" value="TreeGrafter"/>
</dbReference>
<dbReference type="GO" id="GO:0010997">
    <property type="term" value="F:anaphase-promoting complex binding"/>
    <property type="evidence" value="ECO:0007669"/>
    <property type="project" value="TreeGrafter"/>
</dbReference>
<accession>A0A6G1JHU1</accession>
<feature type="compositionally biased region" description="Basic and acidic residues" evidence="4">
    <location>
        <begin position="510"/>
        <end position="538"/>
    </location>
</feature>
<feature type="compositionally biased region" description="Acidic residues" evidence="4">
    <location>
        <begin position="643"/>
        <end position="657"/>
    </location>
</feature>
<evidence type="ECO:0000256" key="1">
    <source>
        <dbReference type="ARBA" id="ARBA00004123"/>
    </source>
</evidence>
<evidence type="ECO:0000313" key="7">
    <source>
        <dbReference type="Proteomes" id="UP000799291"/>
    </source>
</evidence>
<evidence type="ECO:0000256" key="3">
    <source>
        <dbReference type="ARBA" id="ARBA00023242"/>
    </source>
</evidence>
<dbReference type="GO" id="GO:0005634">
    <property type="term" value="C:nucleus"/>
    <property type="evidence" value="ECO:0007669"/>
    <property type="project" value="UniProtKB-SubCell"/>
</dbReference>
<comment type="subcellular location">
    <subcellularLocation>
        <location evidence="1">Nucleus</location>
    </subcellularLocation>
</comment>
<feature type="compositionally biased region" description="Basic and acidic residues" evidence="4">
    <location>
        <begin position="1131"/>
        <end position="1141"/>
    </location>
</feature>
<feature type="domain" description="DNA replication checkpoint mediator MRC1" evidence="5">
    <location>
        <begin position="932"/>
        <end position="1072"/>
    </location>
</feature>
<organism evidence="6 7">
    <name type="scientific">Lentithecium fluviatile CBS 122367</name>
    <dbReference type="NCBI Taxonomy" id="1168545"/>
    <lineage>
        <taxon>Eukaryota</taxon>
        <taxon>Fungi</taxon>
        <taxon>Dikarya</taxon>
        <taxon>Ascomycota</taxon>
        <taxon>Pezizomycotina</taxon>
        <taxon>Dothideomycetes</taxon>
        <taxon>Pleosporomycetidae</taxon>
        <taxon>Pleosporales</taxon>
        <taxon>Massarineae</taxon>
        <taxon>Lentitheciaceae</taxon>
        <taxon>Lentithecium</taxon>
    </lineage>
</organism>
<sequence>MTTAMDVSEGSFGSLLETTRSAARHASNSLSKLADSDSEAENIAPLRKAGGGLLSRLRAESDDSSESDEEVSNQAIERAKQRLMLTKPVDILSSEDEDDGDDEGAYERMRKQLMASTSQQEPQKERTNEHEQKAHTIFSSSEDEDEAPVPANRARRLQSRRERTASPPTSPALSARSRRSSPGLFVTPNASPASKRTQNLFSTENDTQSTHNADFDERVKRIRAERLAMQKQKREEQKRAKTTRHEVEEDSDAKKSDGEDGRRLTQLTKPARKAGKKALEAMAREQQRIERGMQLTHQSKTKKRYGTKDLFAKFGYSQGIDGMDTGGLPTPDLSSHPASPNAEQGLQSHDTPPTSPPSFEEAPQKDEGMAGLDTPNATAPAPENTALRPAKLDKGKGRAPEFQHLPPNPLLAQSKSVTVHRAQLGPRKPAPATMVELSDSDDELEVVQPKSRFPVFDKVPEKKAQEAPSLLHLRHLAGVTSPGKRQPKGPKSMNFAQLGVSLHQKARQQAQKEREEKIEELRKKGIHVETEEEREKRQMEIEDMVALFEKQRQEDLTLAKLERKEAKANGETGDGLVSSDESEDDDYVASGDENAAEIEDQEGEEEDTELELSGSEDEAEDVTEDEEGLDEEAVNKPHGLLDETADEDDKQETEEISQDQTLDHEDAEDEEVEVPVRKRTVHRGRHVIGDEEDEDADTLPQNGSTTQMATQDNAMAAFGFGDAAPAVGLTQAFAGTMANLGSASQDDDDMPPEREQDSLDFLRSLPDTQPSVIFGQGNDLLIPNSQSAPSQQVESQNGLVSQLHLGISQLVDISPAFSRSQPFNTQLSEVPEPTQDAGFLMSRSPAGLQAPPSTIDTVMMQVEESPVAQRKGKLRRGRQATPVELSDIDDDNVFSGSDVDGEEQATTKAKDVFSVMKKAAKKQQKVDNFNKKTSRAREAIEEQAEESEDEYAGIGGASEDDSDAEVDEELAKMIDTGDIKVDERKLAAFYADKARKDDEKGINQLYKDFKSGNWRKRAAGRADFELSDSEDEAEMRRRKRQREFQQTTKALLQDERVGKIAENVKKTAFFKTLVDNFDDADYDFLNNAEEPLAETSQSQSDENNEKGEETSIPDSQTADTTAAPANPLKRKSADSQEKENRPPPNMRRTAASDLIARKPMSMADIEHSVSELLEDPRVMVPDSQYMSESEDELPAGLPTNTSKPSKPTIIDRLTLSRTSTTSITTISATTDTTMAFHAPSTTTVPGFRVPSLIRRATSNISTVSERSSGTNTPTEGGVRRGGTGRSNIHAQAREAERRAVMEKAEGKRKEALKKKAGKARAKRSVLSSLGGGFE</sequence>
<keyword evidence="3" id="KW-0539">Nucleus</keyword>
<dbReference type="InterPro" id="IPR018564">
    <property type="entry name" value="Repl_chkpnt_MRC1_dom"/>
</dbReference>